<evidence type="ECO:0000256" key="9">
    <source>
        <dbReference type="SAM" id="MobiDB-lite"/>
    </source>
</evidence>
<dbReference type="GO" id="GO:0008270">
    <property type="term" value="F:zinc ion binding"/>
    <property type="evidence" value="ECO:0007669"/>
    <property type="project" value="UniProtKB-UniRule"/>
</dbReference>
<dbReference type="OrthoDB" id="76567at2759"/>
<dbReference type="GO" id="GO:0005685">
    <property type="term" value="C:U1 snRNP"/>
    <property type="evidence" value="ECO:0007669"/>
    <property type="project" value="UniProtKB-UniRule"/>
</dbReference>
<evidence type="ECO:0000313" key="12">
    <source>
        <dbReference type="Proteomes" id="UP000077115"/>
    </source>
</evidence>
<dbReference type="Pfam" id="PF06220">
    <property type="entry name" value="zf-U1"/>
    <property type="match status" value="1"/>
</dbReference>
<comment type="subunit">
    <text evidence="8">U1 snRNP is composed of the 7 core Sm proteins B/B', D1, D2, D3, E, F and G that assemble in a heptameric protein ring on the Sm site of the small nuclear RNA to form the core snRNP, and at least 3 U1 snRNP-specific proteins U1-70K, U1-A and U1-C. U1-C interacts with U1 snRNA and the 5' splice-site region of the pre-mRNA.</text>
</comment>
<dbReference type="AlphaFoldDB" id="A0A177WJB5"/>
<evidence type="ECO:0000256" key="6">
    <source>
        <dbReference type="ARBA" id="ARBA00023242"/>
    </source>
</evidence>
<evidence type="ECO:0000256" key="3">
    <source>
        <dbReference type="ARBA" id="ARBA00022771"/>
    </source>
</evidence>
<gene>
    <name evidence="11" type="ORF">BDEG_23992</name>
</gene>
<comment type="subcellular location">
    <subcellularLocation>
        <location evidence="1 8">Nucleus</location>
    </subcellularLocation>
</comment>
<evidence type="ECO:0000256" key="5">
    <source>
        <dbReference type="ARBA" id="ARBA00022884"/>
    </source>
</evidence>
<keyword evidence="2 8" id="KW-0479">Metal-binding</keyword>
<dbReference type="PROSITE" id="PS50171">
    <property type="entry name" value="ZF_MATRIN"/>
    <property type="match status" value="1"/>
</dbReference>
<reference evidence="11 12" key="2">
    <citation type="submission" date="2016-05" db="EMBL/GenBank/DDBJ databases">
        <title>Lineage-specific infection strategies underlie the spectrum of fungal disease in amphibians.</title>
        <authorList>
            <person name="Cuomo C.A."/>
            <person name="Farrer R.A."/>
            <person name="James T."/>
            <person name="Longcore J."/>
            <person name="Birren B."/>
        </authorList>
    </citation>
    <scope>NUCLEOTIDE SEQUENCE [LARGE SCALE GENOMIC DNA]</scope>
    <source>
        <strain evidence="11 12">JEL423</strain>
    </source>
</reference>
<accession>A0A177WJB5</accession>
<dbReference type="eggNOG" id="KOG3454">
    <property type="taxonomic scope" value="Eukaryota"/>
</dbReference>
<dbReference type="InterPro" id="IPR017340">
    <property type="entry name" value="U1_snRNP-C"/>
</dbReference>
<dbReference type="GO" id="GO:0030627">
    <property type="term" value="F:pre-mRNA 5'-splice site binding"/>
    <property type="evidence" value="ECO:0007669"/>
    <property type="project" value="InterPro"/>
</dbReference>
<dbReference type="PANTHER" id="PTHR31148">
    <property type="entry name" value="U1 SMALL NUCLEAR RIBONUCLEOPROTEIN C"/>
    <property type="match status" value="1"/>
</dbReference>
<evidence type="ECO:0000256" key="4">
    <source>
        <dbReference type="ARBA" id="ARBA00022833"/>
    </source>
</evidence>
<dbReference type="EMBL" id="DS022304">
    <property type="protein sequence ID" value="OAJ40229.1"/>
    <property type="molecule type" value="Genomic_DNA"/>
</dbReference>
<dbReference type="InterPro" id="IPR000690">
    <property type="entry name" value="Matrin/U1-C_Znf_C2H2"/>
</dbReference>
<name>A0A177WJB5_BATDL</name>
<organism evidence="11 12">
    <name type="scientific">Batrachochytrium dendrobatidis (strain JEL423)</name>
    <dbReference type="NCBI Taxonomy" id="403673"/>
    <lineage>
        <taxon>Eukaryota</taxon>
        <taxon>Fungi</taxon>
        <taxon>Fungi incertae sedis</taxon>
        <taxon>Chytridiomycota</taxon>
        <taxon>Chytridiomycota incertae sedis</taxon>
        <taxon>Chytridiomycetes</taxon>
        <taxon>Rhizophydiales</taxon>
        <taxon>Rhizophydiales incertae sedis</taxon>
        <taxon>Batrachochytrium</taxon>
    </lineage>
</organism>
<dbReference type="VEuPathDB" id="FungiDB:BDEG_23992"/>
<dbReference type="GO" id="GO:0000387">
    <property type="term" value="P:spliceosomal snRNP assembly"/>
    <property type="evidence" value="ECO:0007669"/>
    <property type="project" value="UniProtKB-UniRule"/>
</dbReference>
<comment type="function">
    <text evidence="8">Component of the spliceosomal U1 snRNP, which is essential for recognition of the pre-mRNA 5' splice-site and the subsequent assembly of the spliceosome. U1-C is directly involved in initial 5' splice-site recognition for both constitutive and regulated alternative splicing. The interaction with the 5' splice-site seems to precede base-pairing between the pre-mRNA and the U1 snRNA. Stimulates commitment or early (E) complex formation by stabilizing the base pairing of the 5' end of the U1 snRNA and the 5' splice-site region.</text>
</comment>
<dbReference type="PANTHER" id="PTHR31148:SF1">
    <property type="entry name" value="U1 SMALL NUCLEAR RIBONUCLEOPROTEIN C"/>
    <property type="match status" value="1"/>
</dbReference>
<dbReference type="InterPro" id="IPR036236">
    <property type="entry name" value="Znf_C2H2_sf"/>
</dbReference>
<dbReference type="GO" id="GO:0003729">
    <property type="term" value="F:mRNA binding"/>
    <property type="evidence" value="ECO:0007669"/>
    <property type="project" value="UniProtKB-UniRule"/>
</dbReference>
<comment type="similarity">
    <text evidence="8">Belongs to the U1 small nuclear ribonucleoprotein C family.</text>
</comment>
<dbReference type="InterPro" id="IPR013085">
    <property type="entry name" value="U1-CZ_Znf_C2H2"/>
</dbReference>
<dbReference type="STRING" id="403673.A0A177WJB5"/>
<evidence type="ECO:0000256" key="2">
    <source>
        <dbReference type="ARBA" id="ARBA00022723"/>
    </source>
</evidence>
<dbReference type="HAMAP" id="MF_03153">
    <property type="entry name" value="U1_C"/>
    <property type="match status" value="1"/>
</dbReference>
<feature type="compositionally biased region" description="Pro residues" evidence="9">
    <location>
        <begin position="105"/>
        <end position="126"/>
    </location>
</feature>
<protein>
    <recommendedName>
        <fullName evidence="8">U1 small nuclear ribonucleoprotein C</fullName>
        <shortName evidence="8">U1 snRNP C</shortName>
        <shortName evidence="8">U1-C</shortName>
        <shortName evidence="8">U1C</shortName>
    </recommendedName>
</protein>
<evidence type="ECO:0000259" key="10">
    <source>
        <dbReference type="PROSITE" id="PS50171"/>
    </source>
</evidence>
<evidence type="ECO:0000256" key="7">
    <source>
        <dbReference type="ARBA" id="ARBA00023274"/>
    </source>
</evidence>
<evidence type="ECO:0000313" key="11">
    <source>
        <dbReference type="EMBL" id="OAJ40229.1"/>
    </source>
</evidence>
<keyword evidence="5 8" id="KW-0694">RNA-binding</keyword>
<sequence length="217" mass="23403">MTMDGVFPLTATVDYCDIFLTHDSASVRKAHNTGWKHKMQVEHYYNAEVDPAKIQSVIDNVTKAYIDAGLPGFPELIAVGVNGQRGQPVGGPPRPPQPFHNGGRPGPPGRPPMGMFPPQRPMMPPPHMRPGLSQMPPGMRPPGPPPHGFMNGSMPPPLGTPVMENGPVAGQQSQAPVAPRIHPDRLRLSASIRLYGTAASGKLSFTKIYSHKIKACY</sequence>
<dbReference type="Gene3D" id="3.30.160.60">
    <property type="entry name" value="Classic Zinc Finger"/>
    <property type="match status" value="1"/>
</dbReference>
<dbReference type="SUPFAM" id="SSF57667">
    <property type="entry name" value="beta-beta-alpha zinc fingers"/>
    <property type="match status" value="1"/>
</dbReference>
<keyword evidence="6 8" id="KW-0539">Nucleus</keyword>
<dbReference type="Proteomes" id="UP000077115">
    <property type="component" value="Unassembled WGS sequence"/>
</dbReference>
<keyword evidence="4 8" id="KW-0862">Zinc</keyword>
<evidence type="ECO:0000256" key="1">
    <source>
        <dbReference type="ARBA" id="ARBA00004123"/>
    </source>
</evidence>
<evidence type="ECO:0000256" key="8">
    <source>
        <dbReference type="HAMAP-Rule" id="MF_03153"/>
    </source>
</evidence>
<dbReference type="GO" id="GO:0071004">
    <property type="term" value="C:U2-type prespliceosome"/>
    <property type="evidence" value="ECO:0007669"/>
    <property type="project" value="UniProtKB-UniRule"/>
</dbReference>
<keyword evidence="7 8" id="KW-0687">Ribonucleoprotein</keyword>
<dbReference type="GO" id="GO:0030619">
    <property type="term" value="F:U1 snRNA binding"/>
    <property type="evidence" value="ECO:0007669"/>
    <property type="project" value="UniProtKB-UniRule"/>
</dbReference>
<dbReference type="GO" id="GO:0000243">
    <property type="term" value="C:commitment complex"/>
    <property type="evidence" value="ECO:0007669"/>
    <property type="project" value="UniProtKB-UniRule"/>
</dbReference>
<feature type="domain" description="Matrin-type" evidence="10">
    <location>
        <begin position="11"/>
        <end position="43"/>
    </location>
</feature>
<keyword evidence="3 8" id="KW-0863">Zinc-finger</keyword>
<proteinExistence type="inferred from homology"/>
<reference evidence="11 12" key="1">
    <citation type="submission" date="2006-10" db="EMBL/GenBank/DDBJ databases">
        <title>The Genome Sequence of Batrachochytrium dendrobatidis JEL423.</title>
        <authorList>
            <consortium name="The Broad Institute Genome Sequencing Platform"/>
            <person name="Birren B."/>
            <person name="Lander E."/>
            <person name="Galagan J."/>
            <person name="Cuomo C."/>
            <person name="Devon K."/>
            <person name="Jaffe D."/>
            <person name="Butler J."/>
            <person name="Alvarez P."/>
            <person name="Gnerre S."/>
            <person name="Grabherr M."/>
            <person name="Kleber M."/>
            <person name="Mauceli E."/>
            <person name="Brockman W."/>
            <person name="Young S."/>
            <person name="LaButti K."/>
            <person name="Sykes S."/>
            <person name="DeCaprio D."/>
            <person name="Crawford M."/>
            <person name="Koehrsen M."/>
            <person name="Engels R."/>
            <person name="Montgomery P."/>
            <person name="Pearson M."/>
            <person name="Howarth C."/>
            <person name="Larson L."/>
            <person name="White J."/>
            <person name="O'Leary S."/>
            <person name="Kodira C."/>
            <person name="Zeng Q."/>
            <person name="Yandava C."/>
            <person name="Alvarado L."/>
            <person name="Longcore J."/>
            <person name="James T."/>
        </authorList>
    </citation>
    <scope>NUCLEOTIDE SEQUENCE [LARGE SCALE GENOMIC DNA]</scope>
    <source>
        <strain evidence="11 12">JEL423</strain>
    </source>
</reference>
<feature type="region of interest" description="Disordered" evidence="9">
    <location>
        <begin position="83"/>
        <end position="126"/>
    </location>
</feature>
<dbReference type="GO" id="GO:0000395">
    <property type="term" value="P:mRNA 5'-splice site recognition"/>
    <property type="evidence" value="ECO:0007669"/>
    <property type="project" value="UniProtKB-UniRule"/>
</dbReference>